<sequence>MGAIGGGIAPWAPTGVVGIEKAAEAGYTENIATPLLINVVIASIFVSIAIYILYRGWRLKGGTGMDRREIPKFNKSQILTLIGIFVMVFCVIVFKTNIGLTSFLIAGMLIILGVADMKECVKAIPFNTMLLVLGVGVLMNVVITAGGINLLAKGLSTIMTVFTAPALIALASGIMSWFSSTSGVVMPTMIPAIPTILGNLGTNAIPPALMVSAVTMGSSAAGISPASTGGGLIMSAIAGEETGKKLDANKLFVKLFLTSVFTVGMAVLFALIGGYNFTPYS</sequence>
<dbReference type="InterPro" id="IPR004680">
    <property type="entry name" value="Cit_transptr-like_dom"/>
</dbReference>
<keyword evidence="5 6" id="KW-0472">Membrane</keyword>
<evidence type="ECO:0000259" key="7">
    <source>
        <dbReference type="Pfam" id="PF03600"/>
    </source>
</evidence>
<feature type="domain" description="Citrate transporter-like" evidence="7">
    <location>
        <begin position="18"/>
        <end position="214"/>
    </location>
</feature>
<dbReference type="AlphaFoldDB" id="A0A7G8T7P7"/>
<evidence type="ECO:0000256" key="4">
    <source>
        <dbReference type="ARBA" id="ARBA00022989"/>
    </source>
</evidence>
<evidence type="ECO:0000256" key="3">
    <source>
        <dbReference type="ARBA" id="ARBA00022692"/>
    </source>
</evidence>
<evidence type="ECO:0000256" key="2">
    <source>
        <dbReference type="ARBA" id="ARBA00022448"/>
    </source>
</evidence>
<evidence type="ECO:0000256" key="5">
    <source>
        <dbReference type="ARBA" id="ARBA00023136"/>
    </source>
</evidence>
<dbReference type="Pfam" id="PF03600">
    <property type="entry name" value="CitMHS"/>
    <property type="match status" value="1"/>
</dbReference>
<organism evidence="8 9">
    <name type="scientific">Caproicibacter fermentans</name>
    <dbReference type="NCBI Taxonomy" id="2576756"/>
    <lineage>
        <taxon>Bacteria</taxon>
        <taxon>Bacillati</taxon>
        <taxon>Bacillota</taxon>
        <taxon>Clostridia</taxon>
        <taxon>Eubacteriales</taxon>
        <taxon>Acutalibacteraceae</taxon>
        <taxon>Caproicibacter</taxon>
    </lineage>
</organism>
<proteinExistence type="predicted"/>
<comment type="subcellular location">
    <subcellularLocation>
        <location evidence="1">Membrane</location>
        <topology evidence="1">Multi-pass membrane protein</topology>
    </subcellularLocation>
</comment>
<feature type="transmembrane region" description="Helical" evidence="6">
    <location>
        <begin position="35"/>
        <end position="57"/>
    </location>
</feature>
<keyword evidence="3 6" id="KW-0812">Transmembrane</keyword>
<accession>A0A7G8T7P7</accession>
<evidence type="ECO:0000256" key="6">
    <source>
        <dbReference type="SAM" id="Phobius"/>
    </source>
</evidence>
<protein>
    <recommendedName>
        <fullName evidence="7">Citrate transporter-like domain-containing protein</fullName>
    </recommendedName>
</protein>
<dbReference type="RefSeq" id="WP_187034575.1">
    <property type="nucleotide sequence ID" value="NZ_CP060286.1"/>
</dbReference>
<evidence type="ECO:0000313" key="8">
    <source>
        <dbReference type="EMBL" id="QNK39638.1"/>
    </source>
</evidence>
<name>A0A7G8T7P7_9FIRM</name>
<evidence type="ECO:0000313" key="9">
    <source>
        <dbReference type="Proteomes" id="UP000515909"/>
    </source>
</evidence>
<keyword evidence="2" id="KW-0813">Transport</keyword>
<feature type="transmembrane region" description="Helical" evidence="6">
    <location>
        <begin position="129"/>
        <end position="152"/>
    </location>
</feature>
<evidence type="ECO:0000256" key="1">
    <source>
        <dbReference type="ARBA" id="ARBA00004141"/>
    </source>
</evidence>
<dbReference type="GO" id="GO:0016020">
    <property type="term" value="C:membrane"/>
    <property type="evidence" value="ECO:0007669"/>
    <property type="project" value="UniProtKB-SubCell"/>
</dbReference>
<dbReference type="KEGG" id="cfem:HCR03_12950"/>
<keyword evidence="4 6" id="KW-1133">Transmembrane helix</keyword>
<reference evidence="8 9" key="1">
    <citation type="submission" date="2020-08" db="EMBL/GenBank/DDBJ databases">
        <title>The isolate Caproiciproducens sp. 7D4C2 produces n-caproate at mildly acidic conditions from hexoses: genome and rBOX comparison with related strains and chain-elongating bacteria.</title>
        <authorList>
            <person name="Esquivel-Elizondo S."/>
            <person name="Bagci C."/>
            <person name="Temovska M."/>
            <person name="Jeon B.S."/>
            <person name="Bessarab I."/>
            <person name="Williams R.B.H."/>
            <person name="Huson D.H."/>
            <person name="Angenent L.T."/>
        </authorList>
    </citation>
    <scope>NUCLEOTIDE SEQUENCE [LARGE SCALE GENOMIC DNA]</scope>
    <source>
        <strain evidence="8 9">7D4C2</strain>
    </source>
</reference>
<dbReference type="EMBL" id="CP060286">
    <property type="protein sequence ID" value="QNK39638.1"/>
    <property type="molecule type" value="Genomic_DNA"/>
</dbReference>
<dbReference type="Proteomes" id="UP000515909">
    <property type="component" value="Chromosome"/>
</dbReference>
<dbReference type="GO" id="GO:0055085">
    <property type="term" value="P:transmembrane transport"/>
    <property type="evidence" value="ECO:0007669"/>
    <property type="project" value="InterPro"/>
</dbReference>
<feature type="transmembrane region" description="Helical" evidence="6">
    <location>
        <begin position="78"/>
        <end position="94"/>
    </location>
</feature>
<feature type="transmembrane region" description="Helical" evidence="6">
    <location>
        <begin position="251"/>
        <end position="275"/>
    </location>
</feature>
<feature type="transmembrane region" description="Helical" evidence="6">
    <location>
        <begin position="158"/>
        <end position="179"/>
    </location>
</feature>
<gene>
    <name evidence="8" type="ORF">HCR03_12950</name>
</gene>